<protein>
    <submittedName>
        <fullName evidence="10 11">ANK_REP_REGION domain-containing protein</fullName>
    </submittedName>
</protein>
<dbReference type="GO" id="GO:0005506">
    <property type="term" value="F:iron ion binding"/>
    <property type="evidence" value="ECO:0007669"/>
    <property type="project" value="InterPro"/>
</dbReference>
<keyword evidence="3 7" id="KW-1133">Transmembrane helix</keyword>
<dbReference type="WBParaSite" id="maker-uti_cns_0009906-snap-gene-0.4-mRNA-1">
    <property type="protein sequence ID" value="maker-uti_cns_0009906-snap-gene-0.4-mRNA-1"/>
    <property type="gene ID" value="maker-uti_cns_0009906-snap-gene-0.4"/>
</dbReference>
<dbReference type="GO" id="GO:0016491">
    <property type="term" value="F:oxidoreductase activity"/>
    <property type="evidence" value="ECO:0007669"/>
    <property type="project" value="InterPro"/>
</dbReference>
<dbReference type="InterPro" id="IPR036770">
    <property type="entry name" value="Ankyrin_rpt-contain_sf"/>
</dbReference>
<feature type="transmembrane region" description="Helical" evidence="7">
    <location>
        <begin position="122"/>
        <end position="143"/>
    </location>
</feature>
<feature type="compositionally biased region" description="Gly residues" evidence="6">
    <location>
        <begin position="1046"/>
        <end position="1056"/>
    </location>
</feature>
<feature type="region of interest" description="Disordered" evidence="6">
    <location>
        <begin position="299"/>
        <end position="327"/>
    </location>
</feature>
<evidence type="ECO:0000256" key="7">
    <source>
        <dbReference type="SAM" id="Phobius"/>
    </source>
</evidence>
<keyword evidence="4 7" id="KW-0472">Membrane</keyword>
<dbReference type="GO" id="GO:0016020">
    <property type="term" value="C:membrane"/>
    <property type="evidence" value="ECO:0007669"/>
    <property type="project" value="UniProtKB-SubCell"/>
</dbReference>
<dbReference type="WBParaSite" id="maker-uti_cns_0001394-snap-gene-0.4-mRNA-1">
    <property type="protein sequence ID" value="maker-uti_cns_0001394-snap-gene-0.4-mRNA-1"/>
    <property type="gene ID" value="maker-uti_cns_0001394-snap-gene-0.4"/>
</dbReference>
<evidence type="ECO:0000256" key="3">
    <source>
        <dbReference type="ARBA" id="ARBA00022989"/>
    </source>
</evidence>
<feature type="transmembrane region" description="Helical" evidence="7">
    <location>
        <begin position="85"/>
        <end position="107"/>
    </location>
</feature>
<accession>A0A1I8GAY4</accession>
<dbReference type="GO" id="GO:0008610">
    <property type="term" value="P:lipid biosynthetic process"/>
    <property type="evidence" value="ECO:0007669"/>
    <property type="project" value="InterPro"/>
</dbReference>
<evidence type="ECO:0000313" key="9">
    <source>
        <dbReference type="Proteomes" id="UP000095280"/>
    </source>
</evidence>
<dbReference type="Proteomes" id="UP000095280">
    <property type="component" value="Unplaced"/>
</dbReference>
<dbReference type="AlphaFoldDB" id="A0A1I8GAY4"/>
<dbReference type="InterPro" id="IPR006694">
    <property type="entry name" value="Fatty_acid_hydroxylase"/>
</dbReference>
<dbReference type="PROSITE" id="PS50297">
    <property type="entry name" value="ANK_REP_REGION"/>
    <property type="match status" value="2"/>
</dbReference>
<feature type="region of interest" description="Disordered" evidence="6">
    <location>
        <begin position="1036"/>
        <end position="1061"/>
    </location>
</feature>
<dbReference type="InterPro" id="IPR050307">
    <property type="entry name" value="Sterol_Desaturase_Related"/>
</dbReference>
<keyword evidence="5" id="KW-0040">ANK repeat</keyword>
<keyword evidence="9" id="KW-1185">Reference proteome</keyword>
<dbReference type="Pfam" id="PF12796">
    <property type="entry name" value="Ank_2"/>
    <property type="match status" value="1"/>
</dbReference>
<dbReference type="Gene3D" id="1.25.40.20">
    <property type="entry name" value="Ankyrin repeat-containing domain"/>
    <property type="match status" value="1"/>
</dbReference>
<feature type="domain" description="Fatty acid hydroxylase" evidence="8">
    <location>
        <begin position="128"/>
        <end position="259"/>
    </location>
</feature>
<keyword evidence="2 7" id="KW-0812">Transmembrane</keyword>
<evidence type="ECO:0000259" key="8">
    <source>
        <dbReference type="Pfam" id="PF04116"/>
    </source>
</evidence>
<dbReference type="SUPFAM" id="SSF48403">
    <property type="entry name" value="Ankyrin repeat"/>
    <property type="match status" value="1"/>
</dbReference>
<evidence type="ECO:0000256" key="5">
    <source>
        <dbReference type="PROSITE-ProRule" id="PRU00023"/>
    </source>
</evidence>
<evidence type="ECO:0000256" key="1">
    <source>
        <dbReference type="ARBA" id="ARBA00004370"/>
    </source>
</evidence>
<evidence type="ECO:0000256" key="4">
    <source>
        <dbReference type="ARBA" id="ARBA00023136"/>
    </source>
</evidence>
<evidence type="ECO:0000256" key="2">
    <source>
        <dbReference type="ARBA" id="ARBA00022692"/>
    </source>
</evidence>
<dbReference type="PANTHER" id="PTHR11863">
    <property type="entry name" value="STEROL DESATURASE"/>
    <property type="match status" value="1"/>
</dbReference>
<dbReference type="PROSITE" id="PS50088">
    <property type="entry name" value="ANK_REPEAT"/>
    <property type="match status" value="2"/>
</dbReference>
<comment type="subcellular location">
    <subcellularLocation>
        <location evidence="1">Membrane</location>
    </subcellularLocation>
</comment>
<dbReference type="SMART" id="SM00248">
    <property type="entry name" value="ANK"/>
    <property type="match status" value="5"/>
</dbReference>
<feature type="transmembrane region" description="Helical" evidence="7">
    <location>
        <begin position="38"/>
        <end position="64"/>
    </location>
</feature>
<name>A0A1I8GAY4_9PLAT</name>
<dbReference type="Pfam" id="PF04116">
    <property type="entry name" value="FA_hydroxylase"/>
    <property type="match status" value="1"/>
</dbReference>
<organism evidence="9 10">
    <name type="scientific">Macrostomum lignano</name>
    <dbReference type="NCBI Taxonomy" id="282301"/>
    <lineage>
        <taxon>Eukaryota</taxon>
        <taxon>Metazoa</taxon>
        <taxon>Spiralia</taxon>
        <taxon>Lophotrochozoa</taxon>
        <taxon>Platyhelminthes</taxon>
        <taxon>Rhabditophora</taxon>
        <taxon>Macrostomorpha</taxon>
        <taxon>Macrostomida</taxon>
        <taxon>Macrostomidae</taxon>
        <taxon>Macrostomum</taxon>
    </lineage>
</organism>
<feature type="repeat" description="ANK" evidence="5">
    <location>
        <begin position="493"/>
        <end position="526"/>
    </location>
</feature>
<evidence type="ECO:0000313" key="11">
    <source>
        <dbReference type="WBParaSite" id="maker-uti_cns_0009906-snap-gene-0.4-mRNA-1"/>
    </source>
</evidence>
<reference evidence="10 11" key="1">
    <citation type="submission" date="2016-11" db="UniProtKB">
        <authorList>
            <consortium name="WormBaseParasite"/>
        </authorList>
    </citation>
    <scope>IDENTIFICATION</scope>
</reference>
<proteinExistence type="predicted"/>
<feature type="repeat" description="ANK" evidence="5">
    <location>
        <begin position="594"/>
        <end position="626"/>
    </location>
</feature>
<evidence type="ECO:0000313" key="10">
    <source>
        <dbReference type="WBParaSite" id="maker-uti_cns_0001394-snap-gene-0.4-mRNA-1"/>
    </source>
</evidence>
<dbReference type="InterPro" id="IPR002110">
    <property type="entry name" value="Ankyrin_rpt"/>
</dbReference>
<evidence type="ECO:0000256" key="6">
    <source>
        <dbReference type="SAM" id="MobiDB-lite"/>
    </source>
</evidence>
<sequence length="1149" mass="130686">MPDNGSDSSSLLEAGIMQTVWDLRAGYEDTLASPLFPVFISVGFYFATVFPMTFFDLCASRWAWYRSYKLQPEKEITWPMVKKCLALVMTNNFLYVLPVTVAQYIWVPPTPLPAKAPTALEFFGQLTALLVIFDFQYGVWHAVHHKNRWLYKNFHSTHHQYHTSFALVGQYLHPWELFTIGLLTTVDPWFFRCHPMTCWVWMLMNVWLAVEAHSGLDIWFSLSTFVPFGLYGGSRKHDMHHMKPLTNFQPYLSTWDRFFDWDCPGMKGGGVKPEELLAWEQRNKRKRMSKHATELMTGTGDQKNFACNPREDNAQRGGPGYSFSKKARRVNRRRKTQVFESPSFRCEKNCMRQRQLIDWFNNMESTTFRELFPVHELTEEISGFFGYIKTRLPRHSLFAAQQQLNAPSGANDKAALAALQAKERKEAELLLRMQRAAEEKDMAALSGLFSPANVDRPVKDAMRLSDLAAALGSTPMLQLVLDHGGQINAKNAAGQLPIHYALTSPEVPATVAYLLERGADPNIPMPNGDFLMHKACSDSATTLLDLLLYHQADPGCLDSQRHTPLHRACINDLREHAEIVLKAAPDLINQQDAFGRTALHIAVENQNIQLMKMLLERGATIDRETENGMTAIDSMMVTKNRGALKELIVYFTEKVSKDVRAYKMTDLYRSKHFRQFLNVLKLIDSEACKCYYRAREEDLEQKRETELKLVNDLLDVDEENTQDVMDFQSKMMAALKTGAIHDCTDNREIIDTIAIFTTKYILFREDVSMLQDVMHCGVIWRHVSQFLEEHIATLYSKTNKDASIISKLFAEQFIEYSAGGKRAALRRTALVKKVGDVLGMYQLSRVNVAHCLEVTNPIDTLPIWSILTGKMNLTLEFLSQVQFEAVPVCLMAAGLLRNLHKVLNVDTLELPSIAVLADQCEIFACKVVERMCMVDVSEHKKTTYQYLLQILPAFDNLNCLHLAANCGCDTFLRLDTCQKAMDVAWYRFLLDVNPIYREIIIALGCIPLNPLVSIALYRDYRRLAHAEQERRLSLDAVQSADQTEGSGSGGGGGGGSSRNRRTSFMIEDDDTRDATSTMFSDALEFQPPDPRLHGGTMAAKVSECCTLYYYFYQIPAVKFRYFTISHLVLLCTLSYVVQFQLNASITALE</sequence>